<evidence type="ECO:0000259" key="1">
    <source>
        <dbReference type="Pfam" id="PF08281"/>
    </source>
</evidence>
<dbReference type="NCBIfam" id="TIGR02937">
    <property type="entry name" value="sigma70-ECF"/>
    <property type="match status" value="1"/>
</dbReference>
<dbReference type="PaxDb" id="411470-RUMGNA_02441"/>
<proteinExistence type="predicted"/>
<accession>A7B4F7</accession>
<dbReference type="InterPro" id="IPR036388">
    <property type="entry name" value="WH-like_DNA-bd_sf"/>
</dbReference>
<protein>
    <submittedName>
        <fullName evidence="2">RNA polymerase sigma factor, sigma-70 family</fullName>
    </submittedName>
</protein>
<dbReference type="GO" id="GO:0006352">
    <property type="term" value="P:DNA-templated transcription initiation"/>
    <property type="evidence" value="ECO:0007669"/>
    <property type="project" value="InterPro"/>
</dbReference>
<sequence length="235" mass="27993">MILENNFDMQIKKYVSWNVLKKSIGYKWKKQSIKSLIRYINSFARANILFCAGFFHTRKKFKNFSKEVIKSHLAVLIWCGKRDKHFSNHKGKGVRLMKPSDFQKTVQCRFESCLKKVVRSVVKDYYKELNRRKNKEISFSELPDVLVDKMAVWDDYETDYTIFSVCGIDIRVLDDELAEALKKLPERKRNTLLMYYFLEMTESEIANLQKITQSGVFRNRHHALETMKKILKEEH</sequence>
<dbReference type="Proteomes" id="UP000004410">
    <property type="component" value="Unassembled WGS sequence"/>
</dbReference>
<reference evidence="2 3" key="2">
    <citation type="submission" date="2007-06" db="EMBL/GenBank/DDBJ databases">
        <title>Draft genome sequence of Ruminococcus gnavus (ATCC 29149).</title>
        <authorList>
            <person name="Sudarsanam P."/>
            <person name="Ley R."/>
            <person name="Guruge J."/>
            <person name="Turnbaugh P.J."/>
            <person name="Mahowald M."/>
            <person name="Liep D."/>
            <person name="Gordon J."/>
        </authorList>
    </citation>
    <scope>NUCLEOTIDE SEQUENCE [LARGE SCALE GENOMIC DNA]</scope>
    <source>
        <strain evidence="2 3">ATCC 29149</strain>
    </source>
</reference>
<dbReference type="eggNOG" id="COG1595">
    <property type="taxonomic scope" value="Bacteria"/>
</dbReference>
<dbReference type="EMBL" id="AAYG02000018">
    <property type="protein sequence ID" value="EDN77234.1"/>
    <property type="molecule type" value="Genomic_DNA"/>
</dbReference>
<dbReference type="InterPro" id="IPR013324">
    <property type="entry name" value="RNA_pol_sigma_r3/r4-like"/>
</dbReference>
<name>A7B4F7_MEDG7</name>
<dbReference type="GO" id="GO:0003677">
    <property type="term" value="F:DNA binding"/>
    <property type="evidence" value="ECO:0007669"/>
    <property type="project" value="InterPro"/>
</dbReference>
<organism evidence="2 3">
    <name type="scientific">Mediterraneibacter gnavus (strain ATCC 29149 / DSM 114966 / JCM 6515 / VPI C7-9)</name>
    <name type="common">Ruminococcus gnavus</name>
    <dbReference type="NCBI Taxonomy" id="411470"/>
    <lineage>
        <taxon>Bacteria</taxon>
        <taxon>Bacillati</taxon>
        <taxon>Bacillota</taxon>
        <taxon>Clostridia</taxon>
        <taxon>Lachnospirales</taxon>
        <taxon>Lachnospiraceae</taxon>
        <taxon>Mediterraneibacter</taxon>
    </lineage>
</organism>
<feature type="domain" description="RNA polymerase sigma factor 70 region 4 type 2" evidence="1">
    <location>
        <begin position="175"/>
        <end position="227"/>
    </location>
</feature>
<dbReference type="GO" id="GO:0016987">
    <property type="term" value="F:sigma factor activity"/>
    <property type="evidence" value="ECO:0007669"/>
    <property type="project" value="InterPro"/>
</dbReference>
<dbReference type="SUPFAM" id="SSF88659">
    <property type="entry name" value="Sigma3 and sigma4 domains of RNA polymerase sigma factors"/>
    <property type="match status" value="1"/>
</dbReference>
<dbReference type="InterPro" id="IPR014284">
    <property type="entry name" value="RNA_pol_sigma-70_dom"/>
</dbReference>
<comment type="caution">
    <text evidence="2">The sequence shown here is derived from an EMBL/GenBank/DDBJ whole genome shotgun (WGS) entry which is preliminary data.</text>
</comment>
<evidence type="ECO:0000313" key="2">
    <source>
        <dbReference type="EMBL" id="EDN77234.1"/>
    </source>
</evidence>
<dbReference type="Pfam" id="PF08281">
    <property type="entry name" value="Sigma70_r4_2"/>
    <property type="match status" value="1"/>
</dbReference>
<dbReference type="InterPro" id="IPR013249">
    <property type="entry name" value="RNA_pol_sigma70_r4_t2"/>
</dbReference>
<gene>
    <name evidence="2" type="ORF">RUMGNA_02441</name>
</gene>
<reference evidence="2 3" key="1">
    <citation type="submission" date="2007-04" db="EMBL/GenBank/DDBJ databases">
        <authorList>
            <person name="Fulton L."/>
            <person name="Clifton S."/>
            <person name="Fulton B."/>
            <person name="Xu J."/>
            <person name="Minx P."/>
            <person name="Pepin K.H."/>
            <person name="Johnson M."/>
            <person name="Thiruvilangam P."/>
            <person name="Bhonagiri V."/>
            <person name="Nash W.E."/>
            <person name="Mardis E.R."/>
            <person name="Wilson R.K."/>
        </authorList>
    </citation>
    <scope>NUCLEOTIDE SEQUENCE [LARGE SCALE GENOMIC DNA]</scope>
    <source>
        <strain evidence="2 3">ATCC 29149</strain>
    </source>
</reference>
<evidence type="ECO:0000313" key="3">
    <source>
        <dbReference type="Proteomes" id="UP000004410"/>
    </source>
</evidence>
<dbReference type="AlphaFoldDB" id="A7B4F7"/>
<dbReference type="Gene3D" id="1.10.10.10">
    <property type="entry name" value="Winged helix-like DNA-binding domain superfamily/Winged helix DNA-binding domain"/>
    <property type="match status" value="1"/>
</dbReference>